<dbReference type="Proteomes" id="UP000634660">
    <property type="component" value="Unassembled WGS sequence"/>
</dbReference>
<organism evidence="3 4">
    <name type="scientific">Streptomyces subrutilus</name>
    <dbReference type="NCBI Taxonomy" id="36818"/>
    <lineage>
        <taxon>Bacteria</taxon>
        <taxon>Bacillati</taxon>
        <taxon>Actinomycetota</taxon>
        <taxon>Actinomycetes</taxon>
        <taxon>Kitasatosporales</taxon>
        <taxon>Streptomycetaceae</taxon>
        <taxon>Streptomyces</taxon>
    </lineage>
</organism>
<proteinExistence type="predicted"/>
<sequence>MVAAGHGVDPARWRMMFDQAMARIAGRFGRVEPRATARGYLLGLLSGVERKNCRQLAEQVGHVRPGPMQRLLRYARWDADAVRDDLRACVVDHLGTDGAVPIVDETGFVKKGHASAGVQRQYTGTAGRIENSQVGVFLAYATERGRALIDHRLYLPDTPGPTTPSAAARQAYPRTCSSRPSPAWPGLGDD</sequence>
<evidence type="ECO:0000259" key="2">
    <source>
        <dbReference type="Pfam" id="PF13546"/>
    </source>
</evidence>
<dbReference type="PANTHER" id="PTHR33627:SF1">
    <property type="entry name" value="TRANSPOSASE"/>
    <property type="match status" value="1"/>
</dbReference>
<reference evidence="3" key="2">
    <citation type="submission" date="2020-09" db="EMBL/GenBank/DDBJ databases">
        <authorList>
            <person name="Sun Q."/>
            <person name="Ohkuma M."/>
        </authorList>
    </citation>
    <scope>NUCLEOTIDE SEQUENCE</scope>
    <source>
        <strain evidence="3">JCM 4834</strain>
    </source>
</reference>
<dbReference type="PANTHER" id="PTHR33627">
    <property type="entry name" value="TRANSPOSASE"/>
    <property type="match status" value="1"/>
</dbReference>
<comment type="caution">
    <text evidence="3">The sequence shown here is derived from an EMBL/GenBank/DDBJ whole genome shotgun (WGS) entry which is preliminary data.</text>
</comment>
<feature type="region of interest" description="Disordered" evidence="1">
    <location>
        <begin position="158"/>
        <end position="190"/>
    </location>
</feature>
<protein>
    <recommendedName>
        <fullName evidence="2">Transposase IS701-like DDE domain-containing protein</fullName>
    </recommendedName>
</protein>
<evidence type="ECO:0000256" key="1">
    <source>
        <dbReference type="SAM" id="MobiDB-lite"/>
    </source>
</evidence>
<evidence type="ECO:0000313" key="4">
    <source>
        <dbReference type="Proteomes" id="UP000634660"/>
    </source>
</evidence>
<dbReference type="Pfam" id="PF13546">
    <property type="entry name" value="DDE_5"/>
    <property type="match status" value="1"/>
</dbReference>
<gene>
    <name evidence="3" type="ORF">GCM10010371_37050</name>
</gene>
<dbReference type="InterPro" id="IPR039365">
    <property type="entry name" value="IS701-like"/>
</dbReference>
<dbReference type="AlphaFoldDB" id="A0A918QX57"/>
<accession>A0A918QX57</accession>
<reference evidence="3" key="1">
    <citation type="journal article" date="2014" name="Int. J. Syst. Evol. Microbiol.">
        <title>Complete genome sequence of Corynebacterium casei LMG S-19264T (=DSM 44701T), isolated from a smear-ripened cheese.</title>
        <authorList>
            <consortium name="US DOE Joint Genome Institute (JGI-PGF)"/>
            <person name="Walter F."/>
            <person name="Albersmeier A."/>
            <person name="Kalinowski J."/>
            <person name="Ruckert C."/>
        </authorList>
    </citation>
    <scope>NUCLEOTIDE SEQUENCE</scope>
    <source>
        <strain evidence="3">JCM 4834</strain>
    </source>
</reference>
<dbReference type="InterPro" id="IPR038721">
    <property type="entry name" value="IS701-like_DDE_dom"/>
</dbReference>
<name>A0A918QX57_9ACTN</name>
<feature type="domain" description="Transposase IS701-like DDE" evidence="2">
    <location>
        <begin position="27"/>
        <end position="169"/>
    </location>
</feature>
<dbReference type="EMBL" id="BMVX01000013">
    <property type="protein sequence ID" value="GGZ73895.1"/>
    <property type="molecule type" value="Genomic_DNA"/>
</dbReference>
<evidence type="ECO:0000313" key="3">
    <source>
        <dbReference type="EMBL" id="GGZ73895.1"/>
    </source>
</evidence>